<organism evidence="8 9">
    <name type="scientific">Naganishia liquefaciens</name>
    <dbReference type="NCBI Taxonomy" id="104408"/>
    <lineage>
        <taxon>Eukaryota</taxon>
        <taxon>Fungi</taxon>
        <taxon>Dikarya</taxon>
        <taxon>Basidiomycota</taxon>
        <taxon>Agaricomycotina</taxon>
        <taxon>Tremellomycetes</taxon>
        <taxon>Filobasidiales</taxon>
        <taxon>Filobasidiaceae</taxon>
        <taxon>Naganishia</taxon>
    </lineage>
</organism>
<reference evidence="8" key="1">
    <citation type="submission" date="2020-07" db="EMBL/GenBank/DDBJ databases">
        <title>Draft Genome Sequence of a Deep-Sea Yeast, Naganishia (Cryptococcus) liquefaciens strain N6.</title>
        <authorList>
            <person name="Han Y.W."/>
            <person name="Kajitani R."/>
            <person name="Morimoto H."/>
            <person name="Parhat M."/>
            <person name="Tsubouchi H."/>
            <person name="Bakenova O."/>
            <person name="Ogata M."/>
            <person name="Argunhan B."/>
            <person name="Aoki R."/>
            <person name="Kajiwara S."/>
            <person name="Itoh T."/>
            <person name="Iwasaki H."/>
        </authorList>
    </citation>
    <scope>NUCLEOTIDE SEQUENCE</scope>
    <source>
        <strain evidence="8">N6</strain>
    </source>
</reference>
<dbReference type="InterPro" id="IPR000889">
    <property type="entry name" value="Glutathione_peroxidase"/>
</dbReference>
<evidence type="ECO:0000256" key="4">
    <source>
        <dbReference type="ARBA" id="ARBA00023002"/>
    </source>
</evidence>
<keyword evidence="2 7" id="KW-0575">Peroxidase</keyword>
<accession>A0A8H3YHH9</accession>
<keyword evidence="3" id="KW-0049">Antioxidant</keyword>
<dbReference type="InterPro" id="IPR036249">
    <property type="entry name" value="Thioredoxin-like_sf"/>
</dbReference>
<feature type="active site" evidence="6">
    <location>
        <position position="70"/>
    </location>
</feature>
<dbReference type="PIRSF" id="PIRSF000303">
    <property type="entry name" value="Glutathion_perox"/>
    <property type="match status" value="1"/>
</dbReference>
<dbReference type="PRINTS" id="PR01011">
    <property type="entry name" value="GLUTPROXDASE"/>
</dbReference>
<dbReference type="SUPFAM" id="SSF52833">
    <property type="entry name" value="Thioredoxin-like"/>
    <property type="match status" value="1"/>
</dbReference>
<dbReference type="InterPro" id="IPR029759">
    <property type="entry name" value="GPX_AS"/>
</dbReference>
<protein>
    <recommendedName>
        <fullName evidence="7">Glutathione peroxidase</fullName>
    </recommendedName>
</protein>
<evidence type="ECO:0000256" key="3">
    <source>
        <dbReference type="ARBA" id="ARBA00022862"/>
    </source>
</evidence>
<dbReference type="GO" id="GO:0034599">
    <property type="term" value="P:cellular response to oxidative stress"/>
    <property type="evidence" value="ECO:0007669"/>
    <property type="project" value="TreeGrafter"/>
</dbReference>
<evidence type="ECO:0000256" key="7">
    <source>
        <dbReference type="RuleBase" id="RU000499"/>
    </source>
</evidence>
<dbReference type="Pfam" id="PF00255">
    <property type="entry name" value="GSHPx"/>
    <property type="match status" value="1"/>
</dbReference>
<dbReference type="PANTHER" id="PTHR11592:SF78">
    <property type="entry name" value="GLUTATHIONE PEROXIDASE"/>
    <property type="match status" value="1"/>
</dbReference>
<comment type="catalytic activity">
    <reaction evidence="5">
        <text>a hydroperoxide + [thioredoxin]-dithiol = an alcohol + [thioredoxin]-disulfide + H2O</text>
        <dbReference type="Rhea" id="RHEA:62620"/>
        <dbReference type="Rhea" id="RHEA-COMP:10698"/>
        <dbReference type="Rhea" id="RHEA-COMP:10700"/>
        <dbReference type="ChEBI" id="CHEBI:15377"/>
        <dbReference type="ChEBI" id="CHEBI:29950"/>
        <dbReference type="ChEBI" id="CHEBI:30879"/>
        <dbReference type="ChEBI" id="CHEBI:35924"/>
        <dbReference type="ChEBI" id="CHEBI:50058"/>
        <dbReference type="EC" id="1.11.1.24"/>
    </reaction>
</comment>
<dbReference type="FunFam" id="3.40.30.10:FF:000010">
    <property type="entry name" value="Glutathione peroxidase"/>
    <property type="match status" value="1"/>
</dbReference>
<evidence type="ECO:0000256" key="6">
    <source>
        <dbReference type="PIRSR" id="PIRSR000303-1"/>
    </source>
</evidence>
<evidence type="ECO:0000313" key="9">
    <source>
        <dbReference type="Proteomes" id="UP000620104"/>
    </source>
</evidence>
<dbReference type="Proteomes" id="UP000620104">
    <property type="component" value="Unassembled WGS sequence"/>
</dbReference>
<dbReference type="EMBL" id="BLZA01000053">
    <property type="protein sequence ID" value="GHJ90010.1"/>
    <property type="molecule type" value="Genomic_DNA"/>
</dbReference>
<evidence type="ECO:0000256" key="5">
    <source>
        <dbReference type="ARBA" id="ARBA00049091"/>
    </source>
</evidence>
<evidence type="ECO:0000256" key="1">
    <source>
        <dbReference type="ARBA" id="ARBA00006926"/>
    </source>
</evidence>
<dbReference type="PANTHER" id="PTHR11592">
    <property type="entry name" value="GLUTATHIONE PEROXIDASE"/>
    <property type="match status" value="1"/>
</dbReference>
<proteinExistence type="inferred from homology"/>
<sequence>MSSSATPSEPQQQGWASYLWNKVGYENLPQDVANKSFYDLKAALPGKDKWLNMADFKGKVVLIVNTASKCGFTPQYKGLQKLHEDYKDRGLVVIGFPCDQFGGQEPGNDEEIMQTCELNHGVDFTLAKKSDVNGANMNEVFAWIKSRKASLGGTSTVKWNFEKALISKDGELINRYLSLKTPDALRPDIEKALA</sequence>
<name>A0A8H3YHH9_9TREE</name>
<dbReference type="CDD" id="cd00340">
    <property type="entry name" value="GSH_Peroxidase"/>
    <property type="match status" value="1"/>
</dbReference>
<keyword evidence="4 7" id="KW-0560">Oxidoreductase</keyword>
<dbReference type="PROSITE" id="PS00460">
    <property type="entry name" value="GLUTATHIONE_PEROXID_1"/>
    <property type="match status" value="1"/>
</dbReference>
<dbReference type="GO" id="GO:0140824">
    <property type="term" value="F:thioredoxin-dependent peroxiredoxin activity"/>
    <property type="evidence" value="ECO:0007669"/>
    <property type="project" value="UniProtKB-EC"/>
</dbReference>
<comment type="similarity">
    <text evidence="1 7">Belongs to the glutathione peroxidase family.</text>
</comment>
<dbReference type="Gene3D" id="3.40.30.10">
    <property type="entry name" value="Glutaredoxin"/>
    <property type="match status" value="1"/>
</dbReference>
<gene>
    <name evidence="8" type="ORF">NliqN6_6412</name>
</gene>
<comment type="caution">
    <text evidence="8">The sequence shown here is derived from an EMBL/GenBank/DDBJ whole genome shotgun (WGS) entry which is preliminary data.</text>
</comment>
<evidence type="ECO:0000256" key="2">
    <source>
        <dbReference type="ARBA" id="ARBA00022559"/>
    </source>
</evidence>
<dbReference type="AlphaFoldDB" id="A0A8H3YHH9"/>
<dbReference type="OrthoDB" id="446890at2759"/>
<evidence type="ECO:0000313" key="8">
    <source>
        <dbReference type="EMBL" id="GHJ90010.1"/>
    </source>
</evidence>
<keyword evidence="9" id="KW-1185">Reference proteome</keyword>
<dbReference type="PROSITE" id="PS51355">
    <property type="entry name" value="GLUTATHIONE_PEROXID_3"/>
    <property type="match status" value="1"/>
</dbReference>